<protein>
    <submittedName>
        <fullName evidence="1">Uncharacterized protein</fullName>
    </submittedName>
</protein>
<evidence type="ECO:0000313" key="1">
    <source>
        <dbReference type="EMBL" id="CAG6704255.1"/>
    </source>
</evidence>
<dbReference type="AlphaFoldDB" id="A0A8D8XRG8"/>
<sequence length="163" mass="19305">MCYVLMFNIPYVMFSSHFLTPLQNNNKLIMQPHTLSQETTYLYSLFLVIEELTFKTEHVHTKKFSIFTKNRFLDYRKVFARDDDGFTRSTMMSDNDPQELYNNRFCPSLSIIVFYPLHFTGLLLFSYEPLQRCEACEVPLRLGELHVSSWYATANAWSTLRLI</sequence>
<organism evidence="1">
    <name type="scientific">Cacopsylla melanoneura</name>
    <dbReference type="NCBI Taxonomy" id="428564"/>
    <lineage>
        <taxon>Eukaryota</taxon>
        <taxon>Metazoa</taxon>
        <taxon>Ecdysozoa</taxon>
        <taxon>Arthropoda</taxon>
        <taxon>Hexapoda</taxon>
        <taxon>Insecta</taxon>
        <taxon>Pterygota</taxon>
        <taxon>Neoptera</taxon>
        <taxon>Paraneoptera</taxon>
        <taxon>Hemiptera</taxon>
        <taxon>Sternorrhyncha</taxon>
        <taxon>Psylloidea</taxon>
        <taxon>Psyllidae</taxon>
        <taxon>Psyllinae</taxon>
        <taxon>Cacopsylla</taxon>
    </lineage>
</organism>
<dbReference type="EMBL" id="HBUF01341560">
    <property type="protein sequence ID" value="CAG6704255.1"/>
    <property type="molecule type" value="Transcribed_RNA"/>
</dbReference>
<proteinExistence type="predicted"/>
<name>A0A8D8XRG8_9HEMI</name>
<accession>A0A8D8XRG8</accession>
<reference evidence="1" key="1">
    <citation type="submission" date="2021-05" db="EMBL/GenBank/DDBJ databases">
        <authorList>
            <person name="Alioto T."/>
            <person name="Alioto T."/>
            <person name="Gomez Garrido J."/>
        </authorList>
    </citation>
    <scope>NUCLEOTIDE SEQUENCE</scope>
</reference>